<dbReference type="InterPro" id="IPR020667">
    <property type="entry name" value="DNA_mismatch_repair_MutL"/>
</dbReference>
<dbReference type="InterPro" id="IPR014721">
    <property type="entry name" value="Ribsml_uS5_D2-typ_fold_subgr"/>
</dbReference>
<dbReference type="InterPro" id="IPR037198">
    <property type="entry name" value="MutL_C_sf"/>
</dbReference>
<accession>A0A7T7XL55</accession>
<keyword evidence="9" id="KW-1185">Reference proteome</keyword>
<dbReference type="InterPro" id="IPR036890">
    <property type="entry name" value="HATPase_C_sf"/>
</dbReference>
<dbReference type="InterPro" id="IPR042121">
    <property type="entry name" value="MutL_C_regsub"/>
</dbReference>
<dbReference type="NCBIfam" id="TIGR00585">
    <property type="entry name" value="mutl"/>
    <property type="match status" value="1"/>
</dbReference>
<keyword evidence="3 5" id="KW-0227">DNA damage</keyword>
<dbReference type="InterPro" id="IPR013507">
    <property type="entry name" value="DNA_mismatch_S5_2-like"/>
</dbReference>
<dbReference type="AlphaFoldDB" id="A0A7T7XL55"/>
<dbReference type="SMART" id="SM01340">
    <property type="entry name" value="DNA_mis_repair"/>
    <property type="match status" value="1"/>
</dbReference>
<dbReference type="PANTHER" id="PTHR10073:SF12">
    <property type="entry name" value="DNA MISMATCH REPAIR PROTEIN MLH1"/>
    <property type="match status" value="1"/>
</dbReference>
<dbReference type="PROSITE" id="PS00058">
    <property type="entry name" value="DNA_MISMATCH_REPAIR_1"/>
    <property type="match status" value="1"/>
</dbReference>
<proteinExistence type="inferred from homology"/>
<dbReference type="HAMAP" id="MF_00149">
    <property type="entry name" value="DNA_mis_repair"/>
    <property type="match status" value="1"/>
</dbReference>
<comment type="similarity">
    <text evidence="1 5">Belongs to the DNA mismatch repair MutL/HexB family.</text>
</comment>
<evidence type="ECO:0000313" key="8">
    <source>
        <dbReference type="EMBL" id="QQO08415.1"/>
    </source>
</evidence>
<dbReference type="SMART" id="SM00853">
    <property type="entry name" value="MutL_C"/>
    <property type="match status" value="1"/>
</dbReference>
<protein>
    <recommendedName>
        <fullName evidence="2 5">DNA mismatch repair protein MutL</fullName>
    </recommendedName>
</protein>
<keyword evidence="8" id="KW-0255">Endonuclease</keyword>
<feature type="domain" description="DNA mismatch repair protein S5" evidence="7">
    <location>
        <begin position="219"/>
        <end position="337"/>
    </location>
</feature>
<dbReference type="CDD" id="cd16926">
    <property type="entry name" value="HATPase_MutL-MLH-PMS-like"/>
    <property type="match status" value="1"/>
</dbReference>
<dbReference type="InterPro" id="IPR020568">
    <property type="entry name" value="Ribosomal_Su5_D2-typ_SF"/>
</dbReference>
<comment type="function">
    <text evidence="5">This protein is involved in the repair of mismatches in DNA. It is required for dam-dependent methyl-directed DNA mismatch repair. May act as a 'molecular matchmaker', a protein that promotes the formation of a stable complex between two or more DNA-binding proteins in an ATP-dependent manner without itself being part of a final effector complex.</text>
</comment>
<evidence type="ECO:0000259" key="6">
    <source>
        <dbReference type="SMART" id="SM00853"/>
    </source>
</evidence>
<evidence type="ECO:0000256" key="1">
    <source>
        <dbReference type="ARBA" id="ARBA00006082"/>
    </source>
</evidence>
<dbReference type="Gene3D" id="3.30.565.10">
    <property type="entry name" value="Histidine kinase-like ATPase, C-terminal domain"/>
    <property type="match status" value="1"/>
</dbReference>
<dbReference type="InterPro" id="IPR014762">
    <property type="entry name" value="DNA_mismatch_repair_CS"/>
</dbReference>
<dbReference type="FunFam" id="3.30.565.10:FF:000003">
    <property type="entry name" value="DNA mismatch repair endonuclease MutL"/>
    <property type="match status" value="1"/>
</dbReference>
<dbReference type="InterPro" id="IPR014790">
    <property type="entry name" value="MutL_C"/>
</dbReference>
<dbReference type="InterPro" id="IPR002099">
    <property type="entry name" value="MutL/Mlh/PMS"/>
</dbReference>
<evidence type="ECO:0000256" key="3">
    <source>
        <dbReference type="ARBA" id="ARBA00022763"/>
    </source>
</evidence>
<dbReference type="SUPFAM" id="SSF118116">
    <property type="entry name" value="DNA mismatch repair protein MutL"/>
    <property type="match status" value="1"/>
</dbReference>
<dbReference type="RefSeq" id="WP_215625721.1">
    <property type="nucleotide sequence ID" value="NZ_CP067089.2"/>
</dbReference>
<evidence type="ECO:0000313" key="9">
    <source>
        <dbReference type="Proteomes" id="UP000595917"/>
    </source>
</evidence>
<evidence type="ECO:0000259" key="7">
    <source>
        <dbReference type="SMART" id="SM01340"/>
    </source>
</evidence>
<evidence type="ECO:0000256" key="4">
    <source>
        <dbReference type="ARBA" id="ARBA00023204"/>
    </source>
</evidence>
<dbReference type="GO" id="GO:0006298">
    <property type="term" value="P:mismatch repair"/>
    <property type="evidence" value="ECO:0007669"/>
    <property type="project" value="UniProtKB-UniRule"/>
</dbReference>
<dbReference type="Pfam" id="PF13589">
    <property type="entry name" value="HATPase_c_3"/>
    <property type="match status" value="1"/>
</dbReference>
<dbReference type="Gene3D" id="3.30.230.10">
    <property type="match status" value="1"/>
</dbReference>
<keyword evidence="8" id="KW-0540">Nuclease</keyword>
<sequence>MDSAGSGIPQSRIQILPPGEARKIAAGEVIDRPAALVREFIDNAIDAGAAMVELAVEGGGIRRTEVIDDGNGMAREDLELCWHTHATSKIRSVEDLSTSGTLGFRGEALAAAAAVSNLEIVSSQDGREAWRLEVAPGGGTAEVHPARRSRGTTVRSLGLFDALPARKRFLKREGAEANLCRQALIDKALAFPEISFRFVQDGSLKLFLPAAPDRKSRFGDALLGRAESAFLNEISCAGEGFSVTVVVGGPELFRRDRRQQYVIANGRRIQDFSLLQALEYGVQGWFPNGTHPIGAVFVDIDPALADFNIHPAKREVRFRDPGAIHHAVTSTLSNFMHHRGVAQNRESTGSADKPGICSGGGFRFSGAEGGSFQPETSQGRSGSLAMEALLEDPPGFAPPPRSIPDTPGFAVRDQAPPGYPAETGAVPPEGSKIRYAGRLFGLFILAERGDELYIIDQHAAHERILFDGFLSKPVSVQELLVPIPLETEGPEDDRFLEIRREELYRLGIHIRKDEDGQWLIEALPPAWRAGDRETVKEILDLKNAGEDLARRWAATLSCREAVKDGDYLDPQAALDLAERAFALPDPRCPHGRPIWMRIRREDIFRAVRRE</sequence>
<dbReference type="Pfam" id="PF01119">
    <property type="entry name" value="DNA_mis_repair"/>
    <property type="match status" value="1"/>
</dbReference>
<dbReference type="SUPFAM" id="SSF54211">
    <property type="entry name" value="Ribosomal protein S5 domain 2-like"/>
    <property type="match status" value="1"/>
</dbReference>
<dbReference type="Proteomes" id="UP000595917">
    <property type="component" value="Chromosome"/>
</dbReference>
<dbReference type="Pfam" id="PF08676">
    <property type="entry name" value="MutL_C"/>
    <property type="match status" value="1"/>
</dbReference>
<evidence type="ECO:0000256" key="5">
    <source>
        <dbReference type="HAMAP-Rule" id="MF_00149"/>
    </source>
</evidence>
<dbReference type="GO" id="GO:0004519">
    <property type="term" value="F:endonuclease activity"/>
    <property type="evidence" value="ECO:0007669"/>
    <property type="project" value="UniProtKB-KW"/>
</dbReference>
<keyword evidence="4 5" id="KW-0234">DNA repair</keyword>
<dbReference type="CDD" id="cd00782">
    <property type="entry name" value="MutL_Trans"/>
    <property type="match status" value="1"/>
</dbReference>
<dbReference type="Gene3D" id="3.30.1540.20">
    <property type="entry name" value="MutL, C-terminal domain, dimerisation subdomain"/>
    <property type="match status" value="1"/>
</dbReference>
<feature type="domain" description="MutL C-terminal dimerisation" evidence="6">
    <location>
        <begin position="435"/>
        <end position="568"/>
    </location>
</feature>
<dbReference type="GO" id="GO:0005524">
    <property type="term" value="F:ATP binding"/>
    <property type="evidence" value="ECO:0007669"/>
    <property type="project" value="InterPro"/>
</dbReference>
<dbReference type="KEGG" id="bhc:JFL75_15970"/>
<gene>
    <name evidence="5" type="primary">mutL</name>
    <name evidence="8" type="ORF">JFL75_15970</name>
</gene>
<dbReference type="GO" id="GO:0032300">
    <property type="term" value="C:mismatch repair complex"/>
    <property type="evidence" value="ECO:0007669"/>
    <property type="project" value="InterPro"/>
</dbReference>
<dbReference type="InterPro" id="IPR038973">
    <property type="entry name" value="MutL/Mlh/Pms-like"/>
</dbReference>
<dbReference type="GO" id="GO:0030983">
    <property type="term" value="F:mismatched DNA binding"/>
    <property type="evidence" value="ECO:0007669"/>
    <property type="project" value="InterPro"/>
</dbReference>
<dbReference type="InterPro" id="IPR042120">
    <property type="entry name" value="MutL_C_dimsub"/>
</dbReference>
<dbReference type="GO" id="GO:0016887">
    <property type="term" value="F:ATP hydrolysis activity"/>
    <property type="evidence" value="ECO:0007669"/>
    <property type="project" value="InterPro"/>
</dbReference>
<name>A0A7T7XL55_9SPIR</name>
<evidence type="ECO:0000256" key="2">
    <source>
        <dbReference type="ARBA" id="ARBA00021975"/>
    </source>
</evidence>
<dbReference type="GO" id="GO:0140664">
    <property type="term" value="F:ATP-dependent DNA damage sensor activity"/>
    <property type="evidence" value="ECO:0007669"/>
    <property type="project" value="InterPro"/>
</dbReference>
<reference evidence="8" key="1">
    <citation type="submission" date="2021-01" db="EMBL/GenBank/DDBJ databases">
        <title>Description of Breznakiella homolactica.</title>
        <authorList>
            <person name="Song Y."/>
            <person name="Brune A."/>
        </authorList>
    </citation>
    <scope>NUCLEOTIDE SEQUENCE</scope>
    <source>
        <strain evidence="8">RmG30</strain>
    </source>
</reference>
<dbReference type="Gene3D" id="3.30.1370.100">
    <property type="entry name" value="MutL, C-terminal domain, regulatory subdomain"/>
    <property type="match status" value="1"/>
</dbReference>
<dbReference type="EMBL" id="CP067089">
    <property type="protein sequence ID" value="QQO08415.1"/>
    <property type="molecule type" value="Genomic_DNA"/>
</dbReference>
<dbReference type="PANTHER" id="PTHR10073">
    <property type="entry name" value="DNA MISMATCH REPAIR PROTEIN MLH, PMS, MUTL"/>
    <property type="match status" value="1"/>
</dbReference>
<organism evidence="8 9">
    <name type="scientific">Breznakiella homolactica</name>
    <dbReference type="NCBI Taxonomy" id="2798577"/>
    <lineage>
        <taxon>Bacteria</taxon>
        <taxon>Pseudomonadati</taxon>
        <taxon>Spirochaetota</taxon>
        <taxon>Spirochaetia</taxon>
        <taxon>Spirochaetales</taxon>
        <taxon>Breznakiellaceae</taxon>
        <taxon>Breznakiella</taxon>
    </lineage>
</organism>
<keyword evidence="8" id="KW-0378">Hydrolase</keyword>
<dbReference type="SUPFAM" id="SSF55874">
    <property type="entry name" value="ATPase domain of HSP90 chaperone/DNA topoisomerase II/histidine kinase"/>
    <property type="match status" value="1"/>
</dbReference>